<evidence type="ECO:0000313" key="3">
    <source>
        <dbReference type="EMBL" id="CAI9104992.1"/>
    </source>
</evidence>
<accession>A0AAV1DAU9</accession>
<evidence type="ECO:0000256" key="2">
    <source>
        <dbReference type="SAM" id="MobiDB-lite"/>
    </source>
</evidence>
<dbReference type="PANTHER" id="PTHR31374">
    <property type="entry name" value="AUXIN-INDUCED PROTEIN-LIKE-RELATED"/>
    <property type="match status" value="1"/>
</dbReference>
<comment type="similarity">
    <text evidence="1">Belongs to the ARG7 family.</text>
</comment>
<dbReference type="PANTHER" id="PTHR31374:SF16">
    <property type="entry name" value="AUXIN-RESPONSIVE FAMILY PROTEIN"/>
    <property type="match status" value="1"/>
</dbReference>
<name>A0AAV1DAU9_OLDCO</name>
<evidence type="ECO:0000256" key="1">
    <source>
        <dbReference type="ARBA" id="ARBA00006974"/>
    </source>
</evidence>
<dbReference type="EMBL" id="OX459122">
    <property type="protein sequence ID" value="CAI9104992.1"/>
    <property type="molecule type" value="Genomic_DNA"/>
</dbReference>
<dbReference type="Pfam" id="PF02519">
    <property type="entry name" value="Auxin_inducible"/>
    <property type="match status" value="1"/>
</dbReference>
<feature type="compositionally biased region" description="Low complexity" evidence="2">
    <location>
        <begin position="165"/>
        <end position="178"/>
    </location>
</feature>
<dbReference type="InterPro" id="IPR003676">
    <property type="entry name" value="SAUR_fam"/>
</dbReference>
<proteinExistence type="inferred from homology"/>
<protein>
    <submittedName>
        <fullName evidence="3">OLC1v1003807C1</fullName>
    </submittedName>
</protein>
<feature type="compositionally biased region" description="Low complexity" evidence="2">
    <location>
        <begin position="143"/>
        <end position="154"/>
    </location>
</feature>
<keyword evidence="4" id="KW-1185">Reference proteome</keyword>
<gene>
    <name evidence="3" type="ORF">OLC1_LOCUS13790</name>
</gene>
<dbReference type="AlphaFoldDB" id="A0AAV1DAU9"/>
<dbReference type="Proteomes" id="UP001161247">
    <property type="component" value="Chromosome 5"/>
</dbReference>
<feature type="region of interest" description="Disordered" evidence="2">
    <location>
        <begin position="139"/>
        <end position="178"/>
    </location>
</feature>
<evidence type="ECO:0000313" key="4">
    <source>
        <dbReference type="Proteomes" id="UP001161247"/>
    </source>
</evidence>
<sequence length="178" mass="20022">MPRNGTKTNGYKKKMNLKGVVEKLQKSLSLGKKPSFSSSSSSASSACHEYIDHHHRDDDELEFEEVNDSTDVPDDVKEGHFAVIACDGYEFKRFVVPLSYLTHPTFLRLLEMAAEEYGFDREGALMIPCRPSELERILMEETSSSSSSPSSSSRSRVDDYQTNWSSSRTTTRTMVTSC</sequence>
<dbReference type="GO" id="GO:0009733">
    <property type="term" value="P:response to auxin"/>
    <property type="evidence" value="ECO:0007669"/>
    <property type="project" value="InterPro"/>
</dbReference>
<reference evidence="3" key="1">
    <citation type="submission" date="2023-03" db="EMBL/GenBank/DDBJ databases">
        <authorList>
            <person name="Julca I."/>
        </authorList>
    </citation>
    <scope>NUCLEOTIDE SEQUENCE</scope>
</reference>
<organism evidence="3 4">
    <name type="scientific">Oldenlandia corymbosa var. corymbosa</name>
    <dbReference type="NCBI Taxonomy" id="529605"/>
    <lineage>
        <taxon>Eukaryota</taxon>
        <taxon>Viridiplantae</taxon>
        <taxon>Streptophyta</taxon>
        <taxon>Embryophyta</taxon>
        <taxon>Tracheophyta</taxon>
        <taxon>Spermatophyta</taxon>
        <taxon>Magnoliopsida</taxon>
        <taxon>eudicotyledons</taxon>
        <taxon>Gunneridae</taxon>
        <taxon>Pentapetalae</taxon>
        <taxon>asterids</taxon>
        <taxon>lamiids</taxon>
        <taxon>Gentianales</taxon>
        <taxon>Rubiaceae</taxon>
        <taxon>Rubioideae</taxon>
        <taxon>Spermacoceae</taxon>
        <taxon>Hedyotis-Oldenlandia complex</taxon>
        <taxon>Oldenlandia</taxon>
    </lineage>
</organism>